<organism evidence="2 3">
    <name type="scientific">Parerythrobacter jejuensis</name>
    <dbReference type="NCBI Taxonomy" id="795812"/>
    <lineage>
        <taxon>Bacteria</taxon>
        <taxon>Pseudomonadati</taxon>
        <taxon>Pseudomonadota</taxon>
        <taxon>Alphaproteobacteria</taxon>
        <taxon>Sphingomonadales</taxon>
        <taxon>Erythrobacteraceae</taxon>
        <taxon>Parerythrobacter</taxon>
    </lineage>
</organism>
<accession>A0A845B1U5</accession>
<dbReference type="SMART" id="SM00710">
    <property type="entry name" value="PbH1"/>
    <property type="match status" value="12"/>
</dbReference>
<dbReference type="Gene3D" id="2.160.20.160">
    <property type="match status" value="5"/>
</dbReference>
<dbReference type="Proteomes" id="UP000446786">
    <property type="component" value="Unassembled WGS sequence"/>
</dbReference>
<keyword evidence="3" id="KW-1185">Reference proteome</keyword>
<evidence type="ECO:0000259" key="1">
    <source>
        <dbReference type="PROSITE" id="PS51208"/>
    </source>
</evidence>
<protein>
    <recommendedName>
        <fullName evidence="1">Autotransporter domain-containing protein</fullName>
    </recommendedName>
</protein>
<reference evidence="2 3" key="1">
    <citation type="submission" date="2019-12" db="EMBL/GenBank/DDBJ databases">
        <title>Genomic-based taxomic classification of the family Erythrobacteraceae.</title>
        <authorList>
            <person name="Xu L."/>
        </authorList>
    </citation>
    <scope>NUCLEOTIDE SEQUENCE [LARGE SCALE GENOMIC DNA]</scope>
    <source>
        <strain evidence="2 3">JCM 16677</strain>
    </source>
</reference>
<dbReference type="InterPro" id="IPR005546">
    <property type="entry name" value="Autotransporte_beta"/>
</dbReference>
<gene>
    <name evidence="2" type="ORF">GRI94_14095</name>
</gene>
<dbReference type="InterPro" id="IPR036709">
    <property type="entry name" value="Autotransporte_beta_dom_sf"/>
</dbReference>
<evidence type="ECO:0000313" key="3">
    <source>
        <dbReference type="Proteomes" id="UP000446786"/>
    </source>
</evidence>
<name>A0A845B1U5_9SPHN</name>
<dbReference type="SMART" id="SM00869">
    <property type="entry name" value="Autotransporter"/>
    <property type="match status" value="1"/>
</dbReference>
<comment type="caution">
    <text evidence="2">The sequence shown here is derived from an EMBL/GenBank/DDBJ whole genome shotgun (WGS) entry which is preliminary data.</text>
</comment>
<dbReference type="EMBL" id="WTYE01000001">
    <property type="protein sequence ID" value="MXP32958.1"/>
    <property type="molecule type" value="Genomic_DNA"/>
</dbReference>
<dbReference type="InterPro" id="IPR011050">
    <property type="entry name" value="Pectin_lyase_fold/virulence"/>
</dbReference>
<dbReference type="PROSITE" id="PS51208">
    <property type="entry name" value="AUTOTRANSPORTER"/>
    <property type="match status" value="1"/>
</dbReference>
<dbReference type="RefSeq" id="WP_160780245.1">
    <property type="nucleotide sequence ID" value="NZ_BAAAZF010000001.1"/>
</dbReference>
<sequence length="3950" mass="378570">MTKTIAHSDISGWMGFAMMRGGRVTKVDGQVGSYAPHLGVTVTAGGLSTGALALGATLLKFTAPLLLASASSAAMAQAQDACVNNGNSDFDCVDGGAPATNTQVLDGRGDGNATDVTLEDGFDVDTAVSGSTAIEVADFTGISIIGSGGNSIVGSGLGIGAINTGMGDISISQIDEVVGSRDFRFGSSGDYGILGQTDFGNITVSGIGTVSGSRRAVSVRTLEGNISIQDVGTNGGINVTQTNSPSLSYAIWAKNYRGGDIEIGTSAPVGPITGQFGAIYAVSQTYFAGAGSGAVRIDTSGGAISAGAAPYSGFSNFTVIKAENRTAAGEVSIVTGDITSNGNAFAIKALSQAAEGISIDTTAGSISSSSGIYAEANNRQAPISIMTGDVAVSNSGISALGAGDITIDTSLGTVTKTSGISPAVYARSGSGESISVTTADVDSANAGGVNVSVFGFASSVNIDTLAGAITARGDAIRVQKSSFFTPAPVTITTGDLTSTFSSGVYVDNFGNGPTIIDTTGGTISGGASGIGVWSRSGSITITTASVDSVSGAAITALTGSNFVSVDTTAGAVSGGNGIVVRNFRQNVDVTTGDVTATRSGVFVYTKGDVSVDTTAGAVVAGRDGIYVENANAYLGAPDGNITIDVADVSAARAINTRAGDGTTTIRVVDGATIEGTSDAGVRVNSLGGAIAFSAGDNVAISGEGYGVYLRSNQGDITLDGGAGFTVTGTRRGRDSAAVWIETRSGSISVEGLDSVTGVYANGIHTQTYYGDITIGETSQLGDVVSGASGTAIAAEVRRSGALTINTTNGSISGGLFGISAAIEGGVDDLSIVTGDVSASFAMDTVAPFSVGIRAYNRGSGDIVIDTTGGSVSGARAGIRAAGSRGGDVTVVTADVTATAYDAIHARGSGNIVIDTTAGTIAGGTSGINIADAYGRVDISAGNISVASGSQSGIQVNNSGRADTSIRIAQGATVAATEGGTAIDVSTRGDILVEGDNSNLTGGSGVFARSRYGTVTIRDFDTISGIFARSSQSDVTISNIGTATGTIRALSYGAYGAVSIQDVGRAGGITTRFDGISVGRLSGSVFIGNQVAVGDIVAGFSGIVSSTSGTFNPDTHVEIDATVNSVTAGESGIRSILGGARGTMTIRSGDITAGAYGVYIRHDSTDQLTVDTTAGSISSGNSGLKVITGVLAQADLKTGQITSTFGDGIHVDSSGTLSIETTADVTGGERGIFASSYNLPTTITLADGSSVTGERADGIRVEAEGGDIDISGAAAVSGANYGLYLRSERRFFFSPVNPANISVRGLASIEGANGLTAISEYGDIVIADNGDITGRAGSGVVARSTAGSITIDSTGGMVSGFGGNAIGVGSITGNISITTGDVNSAGGRAALLATTRLIGEVILDTSAGTVTSDGDGISVSNFGFGKTAVTTADVNAGYGGIVVYANGPIAIDTTAGAVSAGLNGLEIISNGTGDILVETSDVSSTAAGGILIRSQIDPGSSVVVDTTQGKIDSRFDGIAFSGLTEDSDVTIRTADVSSGQTGISVISGTNSTADIDTTGGSISGTQSGLSVSTGSGSSIAINTADVSGEIREGIFASINAMDDSTSGAILINSSAGAVTGGRHGIGVIFGGAGTLDITTADVTGGESGIRILDTTTTSEIAIDSTRGTVTGVSDAISISKAGAGSVTIATSDVTSLEGIGIRIGEETGQPTGNFSLNSTAGTVSGARGIVAFGRSILLNVGSVQATTGSAIATYGTATNDIAIAAGASVGSLTDQAIFARAGDVTIANAGTITGSVTLGDGKDSLTNTSSTSVNLRAFADTDMDGIRDTESVAISDFGAGTDTFTNAAGGVVRLMTVADQAGFTVGTDDDTAPTAVDIAGAYASNAAENAGGTAMAGIANTGIEQAQLLNLELFDNAGSIILQDALTGGTRAIAGDLLVISGGATAGTSGGGEFRSNGGSLLLDVFLNDGSSDLADMLVVDTTTLGMGGATTISIAASAGSTGAGTDLDGDGMWTEGEGILLVDVLDAANSNSGAFALAGGEFVSNGALYNLFYGATGGDWYLANLLASDDVGFCQTSRVEGGMQTFDAALGCFADESFALADTATARIIEGAGGADTIRVTGSASVSQGIYGGLAGQDGSAAQDTGDTILIDTSGTIGIVDGVLGDDTITLANGTVASATGNAGNDTLVLSGATVTGAVSGASGEDRITLSGGGAASVSGGDDADTIILDGSAIAGAITGDGGADSIVLASGSAGSVSGGAGMDSITLNGATVSGPIAGDGESDSINLKSGSAGSVSGGTGADNIVLNGATIMGAISGDADADTITLTSGTAGSVSGDDGADRITLQGADVGGAISGDSGDDIIAATSGNAGSISGDAGADIISLAGATISGAVSGDAGGDTIALAGGSAASVSGGDDADSIALGGAAIAGAISGDSGADTINLGSGGAGSVSGDAGADVITLAGATVAGAISGNADADRIMASSGLAMSISGGDADDTISLSGATIGGAITGDAGADTIMVSGGSATSVDGGTDGDMIAVSGGAISGDVSGGDGADTLSLTGGTLGSASGGAGADGITLDGATVTGAIGGGADDDTIALDSGNAASVSGDGGADTIGLQGATIAGAVAGGDEDDTLLLTAGSSGTVTGDAGSDTIMLAGATVAGAISGGADADTISATNGTAAGISGDAGADSITLAGATISGAVTGDAGADTLAITAGIAGSIDGGTDTDTIAVAGGTVLGTVAGGAGADSLSLTGGTVGSVSGDAGLDTITLDGTVVTGLIDGGADADTIVLAAGSAAAVAGGAGADGITLYSATVTGAIAGGADGDTIALNAGSADSVTGDGGADTIGLQGATIAGAVEGGADADVIMASSGSAMSLSGGDADDTISLSGATIGGAITGDAGADTILVSGGSATSVDGGSEGDMIAVTGGAISGDVAGGEGADTLSLTGGMLGSASGNAGADSITIDGATVTGAIAGGADGDTIALDSGNAASVSGDGGADAIGLQGAIIAGAIEGGADADMIMASSGSAMSLSGGDADDAISLSGAAIGGAVTGDAGADTILLTGGTADSVSGDAGSDTIMLAGAAISGAITGGADSDTISATSGTAASIGGDAGADSITVAGATISGVVAGGAGADEILLGAGSAASVDGGDDADMIVLDGATVAGAISGGSGNDAIGLNSGTAGSVSGGVGEDMIVLAGAAVTGSIDSGDGNDSISLSSGSAASVDAGSGADTVILSGANVAGDILGSAGEDVIGLNGGSVANVSGGADADMIVLDGATVSGAISGDAGADRIALNSGAAGAVSGGDGNDFVMLAGGAVSGAISGGDGDDTFGLMARTAGSLAGGSGNDTFVLDGATIAGAVSGGSGDDGFAINSGNFGSIAGGDGSDTVIIDAASTYDGTAPIDGGDDTSSADGFVDRLGLNNFDFALDGSKLTNFEVVVLDEGSDATLTGSFVTGSDVDTGLFLLGNSTLAASAGFALDGNLAIDSGSSLFARDGGAISGNVTAIGNIDLSDGATGDRLSIGGNFAGGAGTLFLDLDIAGGTADSVAINGDVSGGTWIDLNRIDNGVGRVQSIELVSATGAIDRSNFALIGGSFSVGAFDYGLALEGQSLVLAGTITAQSSVYQALPGALEVISRFDTLKARLSHRLTAPSTDGVMELGGSSGGQVGSGLWTRVTVDSESVTPGISTAGGSYENDRIEWEFGGDFNLGGGFLGTLSGHYVNVESEVSAPREQGMIELDGWGFGAAIAYFGASGFYADLQGRATWIDPDITTATQGRIPVANGAFSGGASFEIGQQISLTRSLSVTPQIQAIWTTVSFDQFTGPIGELISDTANDDQFAGRAGLTLDGNWTTGSGSGGNRSLRAYGIANLHYVFDAENRVTVSDFDLVTTDAEWLGEIGLGLSHSWRDGRFTIFGQGSILTDLEGGQDVDRQQVVVGLKIGF</sequence>
<feature type="domain" description="Autotransporter" evidence="1">
    <location>
        <begin position="3672"/>
        <end position="3950"/>
    </location>
</feature>
<proteinExistence type="predicted"/>
<dbReference type="SUPFAM" id="SSF51126">
    <property type="entry name" value="Pectin lyase-like"/>
    <property type="match status" value="1"/>
</dbReference>
<evidence type="ECO:0000313" key="2">
    <source>
        <dbReference type="EMBL" id="MXP32958.1"/>
    </source>
</evidence>
<dbReference type="SUPFAM" id="SSF103515">
    <property type="entry name" value="Autotransporter"/>
    <property type="match status" value="1"/>
</dbReference>
<dbReference type="InterPro" id="IPR006626">
    <property type="entry name" value="PbH1"/>
</dbReference>
<dbReference type="OrthoDB" id="7416455at2"/>